<gene>
    <name evidence="4" type="ORF">OAory_01002790</name>
</gene>
<proteinExistence type="predicted"/>
<dbReference type="GO" id="GO:0005778">
    <property type="term" value="C:peroxisomal membrane"/>
    <property type="evidence" value="ECO:0007669"/>
    <property type="project" value="UniProtKB-SubCell"/>
</dbReference>
<evidence type="ECO:0000313" key="4">
    <source>
        <dbReference type="EMBL" id="OOO12530.1"/>
    </source>
</evidence>
<dbReference type="Pfam" id="PF05648">
    <property type="entry name" value="PEX11"/>
    <property type="match status" value="1"/>
</dbReference>
<protein>
    <submittedName>
        <fullName evidence="4">Peroxisomal biogenesis factor 11</fullName>
    </submittedName>
</protein>
<reference evidence="4 5" key="1">
    <citation type="submission" date="2016-10" db="EMBL/GenBank/DDBJ databases">
        <title>Genome sequencing of Aspergillus oryzae BCC7051.</title>
        <authorList>
            <person name="Thammarongtham C."/>
            <person name="Vorapreeda T."/>
            <person name="Nookaew I."/>
            <person name="Srisuk T."/>
            <person name="Land M."/>
            <person name="Jeennor S."/>
            <person name="Laoteng K."/>
        </authorList>
    </citation>
    <scope>NUCLEOTIDE SEQUENCE [LARGE SCALE GENOMIC DNA]</scope>
    <source>
        <strain evidence="4 5">BCC7051</strain>
    </source>
</reference>
<dbReference type="EMBL" id="MKZY01000002">
    <property type="protein sequence ID" value="OOO12530.1"/>
    <property type="molecule type" value="Genomic_DNA"/>
</dbReference>
<keyword evidence="2" id="KW-0576">Peroxisome</keyword>
<evidence type="ECO:0000256" key="3">
    <source>
        <dbReference type="ARBA" id="ARBA00046271"/>
    </source>
</evidence>
<dbReference type="AlphaFoldDB" id="A0A1S9DU50"/>
<accession>A0A1S9DU50</accession>
<evidence type="ECO:0000256" key="1">
    <source>
        <dbReference type="ARBA" id="ARBA00023136"/>
    </source>
</evidence>
<keyword evidence="1" id="KW-0472">Membrane</keyword>
<dbReference type="Proteomes" id="UP000190312">
    <property type="component" value="Unassembled WGS sequence"/>
</dbReference>
<comment type="caution">
    <text evidence="4">The sequence shown here is derived from an EMBL/GenBank/DDBJ whole genome shotgun (WGS) entry which is preliminary data.</text>
</comment>
<evidence type="ECO:0000256" key="2">
    <source>
        <dbReference type="ARBA" id="ARBA00023140"/>
    </source>
</evidence>
<comment type="subcellular location">
    <subcellularLocation>
        <location evidence="3">Peroxisome membrane</location>
    </subcellularLocation>
</comment>
<sequence>MTFFFIGEVPYINPTMRAFFDTITNTSAGQDKFLKVVQNVIRLLLSLSLSWKYKCRLQWLDKSFFMRLRAEIGIAVKLTRIYSVPGHLQQLADAICCKSEPALLRILRVAKALGYTAFAIGDLVNYLSTIAFTIPAKWKPKITRASVHALLLATICQFLMAVMSSTKNIKFTYQRTSRGLKLYGIPRFNIAKQQELRTGESSLTFFSCNLFVVSQSFTNGVHALNTVLPLLSATCDMVSAVAGAGYKEVNDATLGILGSLSGGSGLTLIVAK</sequence>
<dbReference type="OrthoDB" id="4455604at2759"/>
<name>A0A1S9DU50_ASPOZ</name>
<dbReference type="InterPro" id="IPR008733">
    <property type="entry name" value="PEX11"/>
</dbReference>
<organism evidence="4 5">
    <name type="scientific">Aspergillus oryzae</name>
    <name type="common">Yellow koji mold</name>
    <dbReference type="NCBI Taxonomy" id="5062"/>
    <lineage>
        <taxon>Eukaryota</taxon>
        <taxon>Fungi</taxon>
        <taxon>Dikarya</taxon>
        <taxon>Ascomycota</taxon>
        <taxon>Pezizomycotina</taxon>
        <taxon>Eurotiomycetes</taxon>
        <taxon>Eurotiomycetidae</taxon>
        <taxon>Eurotiales</taxon>
        <taxon>Aspergillaceae</taxon>
        <taxon>Aspergillus</taxon>
        <taxon>Aspergillus subgen. Circumdati</taxon>
    </lineage>
</organism>
<evidence type="ECO:0000313" key="5">
    <source>
        <dbReference type="Proteomes" id="UP000190312"/>
    </source>
</evidence>
<dbReference type="GO" id="GO:0016559">
    <property type="term" value="P:peroxisome fission"/>
    <property type="evidence" value="ECO:0007669"/>
    <property type="project" value="InterPro"/>
</dbReference>